<organism evidence="2 3">
    <name type="scientific">Lithocarpus litseifolius</name>
    <dbReference type="NCBI Taxonomy" id="425828"/>
    <lineage>
        <taxon>Eukaryota</taxon>
        <taxon>Viridiplantae</taxon>
        <taxon>Streptophyta</taxon>
        <taxon>Embryophyta</taxon>
        <taxon>Tracheophyta</taxon>
        <taxon>Spermatophyta</taxon>
        <taxon>Magnoliopsida</taxon>
        <taxon>eudicotyledons</taxon>
        <taxon>Gunneridae</taxon>
        <taxon>Pentapetalae</taxon>
        <taxon>rosids</taxon>
        <taxon>fabids</taxon>
        <taxon>Fagales</taxon>
        <taxon>Fagaceae</taxon>
        <taxon>Lithocarpus</taxon>
    </lineage>
</organism>
<reference evidence="2 3" key="1">
    <citation type="submission" date="2024-01" db="EMBL/GenBank/DDBJ databases">
        <title>A telomere-to-telomere, gap-free genome of sweet tea (Lithocarpus litseifolius).</title>
        <authorList>
            <person name="Zhou J."/>
        </authorList>
    </citation>
    <scope>NUCLEOTIDE SEQUENCE [LARGE SCALE GENOMIC DNA]</scope>
    <source>
        <strain evidence="2">Zhou-2022a</strain>
        <tissue evidence="2">Leaf</tissue>
    </source>
</reference>
<comment type="caution">
    <text evidence="2">The sequence shown here is derived from an EMBL/GenBank/DDBJ whole genome shotgun (WGS) entry which is preliminary data.</text>
</comment>
<evidence type="ECO:0000313" key="3">
    <source>
        <dbReference type="Proteomes" id="UP001459277"/>
    </source>
</evidence>
<sequence length="97" mass="10370">MAPLGTASSAETLLTSLLGTIPIHWLDFAVAVVWTKQKYEGNSLADCRSPLRRDQIVVDDIYPITGETNGRPDAPTPCVGSSTSEDELLVVNTTSPP</sequence>
<dbReference type="EMBL" id="JAZDWU010000002">
    <property type="protein sequence ID" value="KAL0011955.1"/>
    <property type="molecule type" value="Genomic_DNA"/>
</dbReference>
<proteinExistence type="predicted"/>
<gene>
    <name evidence="2" type="ORF">SO802_007063</name>
</gene>
<evidence type="ECO:0000313" key="2">
    <source>
        <dbReference type="EMBL" id="KAL0011955.1"/>
    </source>
</evidence>
<feature type="region of interest" description="Disordered" evidence="1">
    <location>
        <begin position="64"/>
        <end position="97"/>
    </location>
</feature>
<protein>
    <submittedName>
        <fullName evidence="2">Uncharacterized protein</fullName>
    </submittedName>
</protein>
<evidence type="ECO:0000256" key="1">
    <source>
        <dbReference type="SAM" id="MobiDB-lite"/>
    </source>
</evidence>
<dbReference type="Proteomes" id="UP001459277">
    <property type="component" value="Unassembled WGS sequence"/>
</dbReference>
<dbReference type="AlphaFoldDB" id="A0AAW2DML2"/>
<name>A0AAW2DML2_9ROSI</name>
<accession>A0AAW2DML2</accession>
<keyword evidence="3" id="KW-1185">Reference proteome</keyword>